<name>A0ABW3LAV9_9BACL</name>
<protein>
    <submittedName>
        <fullName evidence="2">Uncharacterized protein</fullName>
    </submittedName>
</protein>
<dbReference type="Proteomes" id="UP001597109">
    <property type="component" value="Unassembled WGS sequence"/>
</dbReference>
<reference evidence="3" key="1">
    <citation type="journal article" date="2019" name="Int. J. Syst. Evol. Microbiol.">
        <title>The Global Catalogue of Microorganisms (GCM) 10K type strain sequencing project: providing services to taxonomists for standard genome sequencing and annotation.</title>
        <authorList>
            <consortium name="The Broad Institute Genomics Platform"/>
            <consortium name="The Broad Institute Genome Sequencing Center for Infectious Disease"/>
            <person name="Wu L."/>
            <person name="Ma J."/>
        </authorList>
    </citation>
    <scope>NUCLEOTIDE SEQUENCE [LARGE SCALE GENOMIC DNA]</scope>
    <source>
        <strain evidence="3">CCUG 56756</strain>
    </source>
</reference>
<gene>
    <name evidence="2" type="ORF">ACFQ1X_05090</name>
</gene>
<dbReference type="EMBL" id="JBHTKI010000008">
    <property type="protein sequence ID" value="MFD1030801.1"/>
    <property type="molecule type" value="Genomic_DNA"/>
</dbReference>
<evidence type="ECO:0000256" key="1">
    <source>
        <dbReference type="SAM" id="Coils"/>
    </source>
</evidence>
<evidence type="ECO:0000313" key="3">
    <source>
        <dbReference type="Proteomes" id="UP001597109"/>
    </source>
</evidence>
<comment type="caution">
    <text evidence="2">The sequence shown here is derived from an EMBL/GenBank/DDBJ whole genome shotgun (WGS) entry which is preliminary data.</text>
</comment>
<proteinExistence type="predicted"/>
<keyword evidence="3" id="KW-1185">Reference proteome</keyword>
<accession>A0ABW3LAV9</accession>
<dbReference type="RefSeq" id="WP_144836809.1">
    <property type="nucleotide sequence ID" value="NZ_JBHTKI010000008.1"/>
</dbReference>
<keyword evidence="1" id="KW-0175">Coiled coil</keyword>
<evidence type="ECO:0000313" key="2">
    <source>
        <dbReference type="EMBL" id="MFD1030801.1"/>
    </source>
</evidence>
<sequence length="190" mass="22825">MWKLPLKIQQELEKNPQLQWIEEQDRVYEETDLTDKLKMENQYLFWKKNCDIRMALIEIEKVIKATPNPSVRLAGWSELARTANCDRNTLRQPQRFLWVNEARERLILLIQKEKSVPVELTAVITEEESIKKLEREIVLSKKESAKWFLKFEEVDRENKLLRKAMERQTTMNTALQEELKNLRDKIKKLT</sequence>
<organism evidence="2 3">
    <name type="scientific">Metaplanococcus flavidus</name>
    <dbReference type="NCBI Taxonomy" id="569883"/>
    <lineage>
        <taxon>Bacteria</taxon>
        <taxon>Bacillati</taxon>
        <taxon>Bacillota</taxon>
        <taxon>Bacilli</taxon>
        <taxon>Bacillales</taxon>
        <taxon>Caryophanaceae</taxon>
        <taxon>Metaplanococcus</taxon>
    </lineage>
</organism>
<feature type="coiled-coil region" evidence="1">
    <location>
        <begin position="123"/>
        <end position="185"/>
    </location>
</feature>